<protein>
    <submittedName>
        <fullName evidence="1">Uncharacterized protein</fullName>
    </submittedName>
</protein>
<comment type="caution">
    <text evidence="1">The sequence shown here is derived from an EMBL/GenBank/DDBJ whole genome shotgun (WGS) entry which is preliminary data.</text>
</comment>
<evidence type="ECO:0000313" key="2">
    <source>
        <dbReference type="Proteomes" id="UP000195569"/>
    </source>
</evidence>
<gene>
    <name evidence="1" type="ORF">BN2476_110104</name>
</gene>
<organism evidence="1 2">
    <name type="scientific">Paraburkholderia piptadeniae</name>
    <dbReference type="NCBI Taxonomy" id="1701573"/>
    <lineage>
        <taxon>Bacteria</taxon>
        <taxon>Pseudomonadati</taxon>
        <taxon>Pseudomonadota</taxon>
        <taxon>Betaproteobacteria</taxon>
        <taxon>Burkholderiales</taxon>
        <taxon>Burkholderiaceae</taxon>
        <taxon>Paraburkholderia</taxon>
    </lineage>
</organism>
<sequence>MPRVCMRQRSKIATQVPVVLCPPSDTSAYFDALSSDLSVREALRKSRCRYRDDSIRACGVHLRWPPGFANEAARELRRRTWQHSAR</sequence>
<accession>A0A1N7RPU3</accession>
<evidence type="ECO:0000313" key="1">
    <source>
        <dbReference type="EMBL" id="SIT37106.1"/>
    </source>
</evidence>
<dbReference type="EMBL" id="CYGY02000011">
    <property type="protein sequence ID" value="SIT37106.1"/>
    <property type="molecule type" value="Genomic_DNA"/>
</dbReference>
<proteinExistence type="predicted"/>
<reference evidence="1" key="1">
    <citation type="submission" date="2016-12" db="EMBL/GenBank/DDBJ databases">
        <authorList>
            <person name="Moulin L."/>
        </authorList>
    </citation>
    <scope>NUCLEOTIDE SEQUENCE [LARGE SCALE GENOMIC DNA]</scope>
    <source>
        <strain evidence="1">STM 7183</strain>
    </source>
</reference>
<keyword evidence="2" id="KW-1185">Reference proteome</keyword>
<name>A0A1N7RPU3_9BURK</name>
<dbReference type="Proteomes" id="UP000195569">
    <property type="component" value="Unassembled WGS sequence"/>
</dbReference>
<dbReference type="AlphaFoldDB" id="A0A1N7RPU3"/>